<feature type="transmembrane region" description="Helical" evidence="7">
    <location>
        <begin position="41"/>
        <end position="59"/>
    </location>
</feature>
<keyword evidence="4 7" id="KW-0472">Membrane</keyword>
<dbReference type="PANTHER" id="PTHR33048">
    <property type="entry name" value="PTH11-LIKE INTEGRAL MEMBRANE PROTEIN (AFU_ORTHOLOGUE AFUA_5G11245)"/>
    <property type="match status" value="1"/>
</dbReference>
<protein>
    <recommendedName>
        <fullName evidence="8">Rhodopsin domain-containing protein</fullName>
    </recommendedName>
</protein>
<comment type="subcellular location">
    <subcellularLocation>
        <location evidence="1">Membrane</location>
        <topology evidence="1">Multi-pass membrane protein</topology>
    </subcellularLocation>
</comment>
<dbReference type="RefSeq" id="XP_038743989.1">
    <property type="nucleotide sequence ID" value="XM_038890806.1"/>
</dbReference>
<dbReference type="InterPro" id="IPR052337">
    <property type="entry name" value="SAT4-like"/>
</dbReference>
<dbReference type="EMBL" id="JAATWM020000026">
    <property type="protein sequence ID" value="KAF9874528.1"/>
    <property type="molecule type" value="Genomic_DNA"/>
</dbReference>
<feature type="region of interest" description="Disordered" evidence="6">
    <location>
        <begin position="235"/>
        <end position="269"/>
    </location>
</feature>
<evidence type="ECO:0000313" key="9">
    <source>
        <dbReference type="EMBL" id="KAF9874528.1"/>
    </source>
</evidence>
<dbReference type="PANTHER" id="PTHR33048:SF47">
    <property type="entry name" value="INTEGRAL MEMBRANE PROTEIN-RELATED"/>
    <property type="match status" value="1"/>
</dbReference>
<comment type="caution">
    <text evidence="9">The sequence shown here is derived from an EMBL/GenBank/DDBJ whole genome shotgun (WGS) entry which is preliminary data.</text>
</comment>
<dbReference type="OrthoDB" id="61113at2759"/>
<evidence type="ECO:0000256" key="1">
    <source>
        <dbReference type="ARBA" id="ARBA00004141"/>
    </source>
</evidence>
<feature type="transmembrane region" description="Helical" evidence="7">
    <location>
        <begin position="71"/>
        <end position="91"/>
    </location>
</feature>
<dbReference type="Pfam" id="PF20684">
    <property type="entry name" value="Fung_rhodopsin"/>
    <property type="match status" value="1"/>
</dbReference>
<dbReference type="GO" id="GO:0016020">
    <property type="term" value="C:membrane"/>
    <property type="evidence" value="ECO:0007669"/>
    <property type="project" value="UniProtKB-SubCell"/>
</dbReference>
<keyword evidence="3 7" id="KW-1133">Transmembrane helix</keyword>
<accession>A0A9P6LIE5</accession>
<sequence length="269" mass="29967">MAWFPCYPVYQFFRLGTESDCYGYGSTNPIEVYNVVVASNATNMALDFLILLLPIPLLFSSDTIRRTKLGLFGLLFLGVLINAIAAARIVANKATSNQKPDPTRVFPIIILLGETENRLSLVLASIPVFWPVVTKTWNNFIFVTHEVKVESTHNLPSMMELGRISLRDHQTGTATMTATNEDEATETGLRHPGRLLEVDRYVRQLISPFAEGNPAKKEPTVREREEVQRGFNEELEGHSLHFETVPDIAQPEGSPPRVESRGSEARAAG</sequence>
<feature type="domain" description="Rhodopsin" evidence="8">
    <location>
        <begin position="2"/>
        <end position="134"/>
    </location>
</feature>
<evidence type="ECO:0000256" key="5">
    <source>
        <dbReference type="ARBA" id="ARBA00038359"/>
    </source>
</evidence>
<evidence type="ECO:0000256" key="7">
    <source>
        <dbReference type="SAM" id="Phobius"/>
    </source>
</evidence>
<name>A0A9P6LIE5_9PEZI</name>
<reference evidence="9" key="2">
    <citation type="submission" date="2020-11" db="EMBL/GenBank/DDBJ databases">
        <title>Whole genome sequencing of Colletotrichum sp.</title>
        <authorList>
            <person name="Li H."/>
        </authorList>
    </citation>
    <scope>NUCLEOTIDE SEQUENCE</scope>
    <source>
        <strain evidence="9">CkLH20</strain>
    </source>
</reference>
<evidence type="ECO:0000313" key="10">
    <source>
        <dbReference type="Proteomes" id="UP000781932"/>
    </source>
</evidence>
<organism evidence="9 10">
    <name type="scientific">Colletotrichum karsti</name>
    <dbReference type="NCBI Taxonomy" id="1095194"/>
    <lineage>
        <taxon>Eukaryota</taxon>
        <taxon>Fungi</taxon>
        <taxon>Dikarya</taxon>
        <taxon>Ascomycota</taxon>
        <taxon>Pezizomycotina</taxon>
        <taxon>Sordariomycetes</taxon>
        <taxon>Hypocreomycetidae</taxon>
        <taxon>Glomerellales</taxon>
        <taxon>Glomerellaceae</taxon>
        <taxon>Colletotrichum</taxon>
        <taxon>Colletotrichum boninense species complex</taxon>
    </lineage>
</organism>
<evidence type="ECO:0000256" key="2">
    <source>
        <dbReference type="ARBA" id="ARBA00022692"/>
    </source>
</evidence>
<dbReference type="GeneID" id="62163880"/>
<evidence type="ECO:0000256" key="4">
    <source>
        <dbReference type="ARBA" id="ARBA00023136"/>
    </source>
</evidence>
<dbReference type="Proteomes" id="UP000781932">
    <property type="component" value="Unassembled WGS sequence"/>
</dbReference>
<evidence type="ECO:0000256" key="3">
    <source>
        <dbReference type="ARBA" id="ARBA00022989"/>
    </source>
</evidence>
<dbReference type="InterPro" id="IPR049326">
    <property type="entry name" value="Rhodopsin_dom_fungi"/>
</dbReference>
<evidence type="ECO:0000256" key="6">
    <source>
        <dbReference type="SAM" id="MobiDB-lite"/>
    </source>
</evidence>
<proteinExistence type="inferred from homology"/>
<gene>
    <name evidence="9" type="ORF">CkaCkLH20_08091</name>
</gene>
<evidence type="ECO:0000259" key="8">
    <source>
        <dbReference type="Pfam" id="PF20684"/>
    </source>
</evidence>
<reference evidence="9" key="1">
    <citation type="submission" date="2020-03" db="EMBL/GenBank/DDBJ databases">
        <authorList>
            <person name="He L."/>
        </authorList>
    </citation>
    <scope>NUCLEOTIDE SEQUENCE</scope>
    <source>
        <strain evidence="9">CkLH20</strain>
    </source>
</reference>
<feature type="compositionally biased region" description="Basic and acidic residues" evidence="6">
    <location>
        <begin position="258"/>
        <end position="269"/>
    </location>
</feature>
<keyword evidence="2 7" id="KW-0812">Transmembrane</keyword>
<keyword evidence="10" id="KW-1185">Reference proteome</keyword>
<dbReference type="AlphaFoldDB" id="A0A9P6LIE5"/>
<comment type="similarity">
    <text evidence="5">Belongs to the SAT4 family.</text>
</comment>